<dbReference type="Proteomes" id="UP000664701">
    <property type="component" value="Chromosome"/>
</dbReference>
<organism evidence="6 7">
    <name type="scientific">Candidatus Enterococcus lowellii</name>
    <dbReference type="NCBI Taxonomy" id="2230877"/>
    <lineage>
        <taxon>Bacteria</taxon>
        <taxon>Bacillati</taxon>
        <taxon>Bacillota</taxon>
        <taxon>Bacilli</taxon>
        <taxon>Lactobacillales</taxon>
        <taxon>Enterococcaceae</taxon>
        <taxon>Enterococcus</taxon>
    </lineage>
</organism>
<accession>A0ABZ2SRW1</accession>
<protein>
    <submittedName>
        <fullName evidence="6">2-dehydro-3-deoxyphosphogluconate aldolase/(4S)-4-hydroxy-2-oxoglutarate aldolase</fullName>
    </submittedName>
</protein>
<dbReference type="InterPro" id="IPR000887">
    <property type="entry name" value="Aldlse_KDPG_KHG"/>
</dbReference>
<dbReference type="NCBIfam" id="TIGR01182">
    <property type="entry name" value="eda"/>
    <property type="match status" value="1"/>
</dbReference>
<gene>
    <name evidence="6" type="ORF">DOK78_002388</name>
</gene>
<dbReference type="InterPro" id="IPR013785">
    <property type="entry name" value="Aldolase_TIM"/>
</dbReference>
<dbReference type="PANTHER" id="PTHR30246:SF1">
    <property type="entry name" value="2-DEHYDRO-3-DEOXY-6-PHOSPHOGALACTONATE ALDOLASE-RELATED"/>
    <property type="match status" value="1"/>
</dbReference>
<evidence type="ECO:0000313" key="6">
    <source>
        <dbReference type="EMBL" id="WYJ77750.1"/>
    </source>
</evidence>
<keyword evidence="5" id="KW-0119">Carbohydrate metabolism</keyword>
<dbReference type="EMBL" id="CP147251">
    <property type="protein sequence ID" value="WYJ77750.1"/>
    <property type="molecule type" value="Genomic_DNA"/>
</dbReference>
<dbReference type="PANTHER" id="PTHR30246">
    <property type="entry name" value="2-KETO-3-DEOXY-6-PHOSPHOGLUCONATE ALDOLASE"/>
    <property type="match status" value="1"/>
</dbReference>
<evidence type="ECO:0000313" key="7">
    <source>
        <dbReference type="Proteomes" id="UP000664701"/>
    </source>
</evidence>
<comment type="similarity">
    <text evidence="2">Belongs to the KHG/KDPG aldolase family.</text>
</comment>
<reference evidence="6 7" key="1">
    <citation type="submission" date="2024-03" db="EMBL/GenBank/DDBJ databases">
        <title>The Genome Sequence of Enterococcus sp. DIV2402.</title>
        <authorList>
            <consortium name="The Broad Institute Genomics Platform"/>
            <consortium name="The Broad Institute Microbial Omics Core"/>
            <consortium name="The Broad Institute Genomic Center for Infectious Diseases"/>
            <person name="Earl A."/>
            <person name="Manson A."/>
            <person name="Gilmore M."/>
            <person name="Schwartman J."/>
            <person name="Shea T."/>
            <person name="Abouelleil A."/>
            <person name="Cao P."/>
            <person name="Chapman S."/>
            <person name="Cusick C."/>
            <person name="Young S."/>
            <person name="Neafsey D."/>
            <person name="Nusbaum C."/>
            <person name="Birren B."/>
        </authorList>
    </citation>
    <scope>NUCLEOTIDE SEQUENCE [LARGE SCALE GENOMIC DNA]</scope>
    <source>
        <strain evidence="6 7">DIV2402</strain>
    </source>
</reference>
<dbReference type="CDD" id="cd00452">
    <property type="entry name" value="KDPG_aldolase"/>
    <property type="match status" value="1"/>
</dbReference>
<evidence type="ECO:0000256" key="2">
    <source>
        <dbReference type="ARBA" id="ARBA00006906"/>
    </source>
</evidence>
<evidence type="ECO:0000256" key="4">
    <source>
        <dbReference type="ARBA" id="ARBA00023239"/>
    </source>
</evidence>
<dbReference type="Pfam" id="PF01081">
    <property type="entry name" value="Aldolase"/>
    <property type="match status" value="1"/>
</dbReference>
<dbReference type="Gene3D" id="3.20.20.70">
    <property type="entry name" value="Aldolase class I"/>
    <property type="match status" value="1"/>
</dbReference>
<comment type="subunit">
    <text evidence="3">Homotrimer.</text>
</comment>
<proteinExistence type="inferred from homology"/>
<evidence type="ECO:0000256" key="3">
    <source>
        <dbReference type="ARBA" id="ARBA00011233"/>
    </source>
</evidence>
<keyword evidence="7" id="KW-1185">Reference proteome</keyword>
<keyword evidence="4" id="KW-0456">Lyase</keyword>
<dbReference type="NCBIfam" id="NF005119">
    <property type="entry name" value="PRK06552.1"/>
    <property type="match status" value="1"/>
</dbReference>
<evidence type="ECO:0000256" key="1">
    <source>
        <dbReference type="ARBA" id="ARBA00004761"/>
    </source>
</evidence>
<evidence type="ECO:0000256" key="5">
    <source>
        <dbReference type="ARBA" id="ARBA00023277"/>
    </source>
</evidence>
<comment type="pathway">
    <text evidence="1">Carbohydrate acid metabolism.</text>
</comment>
<dbReference type="SUPFAM" id="SSF51569">
    <property type="entry name" value="Aldolase"/>
    <property type="match status" value="1"/>
</dbReference>
<dbReference type="RefSeq" id="WP_207940144.1">
    <property type="nucleotide sequence ID" value="NZ_CP147251.1"/>
</dbReference>
<sequence>MKKIEILKKIERAGIIAVIRGETAKEAIQSSEAILAGGIQGIEVTFTVPQAEQVIYELHQRYQEYSEVVLGAGTVLDATTARIAISAGAQFIVSPCFDKETAKLCNLYQIPYLPGCMTITEMKTALTYGADIIKLFPGSLSGPNAIKAFHGPLPTVDIMPTGGVNLENLHEWVAAGSIAVGVGGNLLAPAKDGNFDKMTALAKQYQKRYQEVINQL</sequence>
<name>A0ABZ2SRW1_9ENTE</name>